<keyword evidence="3" id="KW-0539">Nucleus</keyword>
<dbReference type="GO" id="GO:0071004">
    <property type="term" value="C:U2-type prespliceosome"/>
    <property type="evidence" value="ECO:0007669"/>
    <property type="project" value="TreeGrafter"/>
</dbReference>
<dbReference type="EMBL" id="AZGZ01000009">
    <property type="protein sequence ID" value="KZZ93101.1"/>
    <property type="molecule type" value="Genomic_DNA"/>
</dbReference>
<name>A0A167ZUB7_9EURO</name>
<dbReference type="GO" id="GO:0071011">
    <property type="term" value="C:precatalytic spliceosome"/>
    <property type="evidence" value="ECO:0007669"/>
    <property type="project" value="TreeGrafter"/>
</dbReference>
<feature type="domain" description="RRM" evidence="6">
    <location>
        <begin position="102"/>
        <end position="163"/>
    </location>
</feature>
<comment type="subcellular location">
    <subcellularLocation>
        <location evidence="1">Nucleus</location>
    </subcellularLocation>
</comment>
<dbReference type="GO" id="GO:0000398">
    <property type="term" value="P:mRNA splicing, via spliceosome"/>
    <property type="evidence" value="ECO:0007669"/>
    <property type="project" value="TreeGrafter"/>
</dbReference>
<dbReference type="InterPro" id="IPR022023">
    <property type="entry name" value="U1snRNP70_N"/>
</dbReference>
<dbReference type="PANTHER" id="PTHR13952:SF5">
    <property type="entry name" value="U1 SMALL NUCLEAR RIBONUCLEOPROTEIN 70 KDA"/>
    <property type="match status" value="1"/>
</dbReference>
<dbReference type="Gene3D" id="3.30.70.330">
    <property type="match status" value="1"/>
</dbReference>
<dbReference type="InterPro" id="IPR035979">
    <property type="entry name" value="RBD_domain_sf"/>
</dbReference>
<accession>A0A167ZUB7</accession>
<organism evidence="7 8">
    <name type="scientific">Ascosphaera apis ARSEF 7405</name>
    <dbReference type="NCBI Taxonomy" id="392613"/>
    <lineage>
        <taxon>Eukaryota</taxon>
        <taxon>Fungi</taxon>
        <taxon>Dikarya</taxon>
        <taxon>Ascomycota</taxon>
        <taxon>Pezizomycotina</taxon>
        <taxon>Eurotiomycetes</taxon>
        <taxon>Eurotiomycetidae</taxon>
        <taxon>Onygenales</taxon>
        <taxon>Ascosphaeraceae</taxon>
        <taxon>Ascosphaera</taxon>
    </lineage>
</organism>
<dbReference type="Pfam" id="PF00076">
    <property type="entry name" value="RRM_1"/>
    <property type="match status" value="1"/>
</dbReference>
<evidence type="ECO:0000313" key="7">
    <source>
        <dbReference type="EMBL" id="KZZ93101.1"/>
    </source>
</evidence>
<dbReference type="InterPro" id="IPR051183">
    <property type="entry name" value="U1_U11-U12_snRNP_70-35kDa"/>
</dbReference>
<gene>
    <name evidence="7" type="ORF">AAP_02567</name>
</gene>
<evidence type="ECO:0000313" key="8">
    <source>
        <dbReference type="Proteomes" id="UP000242877"/>
    </source>
</evidence>
<dbReference type="VEuPathDB" id="FungiDB:AAP_02567"/>
<protein>
    <submittedName>
        <fullName evidence="7">U1 small nuclear ribonucleoprotein</fullName>
    </submittedName>
</protein>
<dbReference type="Pfam" id="PF12220">
    <property type="entry name" value="U1snRNP70_N"/>
    <property type="match status" value="1"/>
</dbReference>
<dbReference type="InterPro" id="IPR000504">
    <property type="entry name" value="RRM_dom"/>
</dbReference>
<comment type="caution">
    <text evidence="7">The sequence shown here is derived from an EMBL/GenBank/DDBJ whole genome shotgun (WGS) entry which is preliminary data.</text>
</comment>
<dbReference type="OrthoDB" id="4207594at2759"/>
<dbReference type="SUPFAM" id="SSF54928">
    <property type="entry name" value="RNA-binding domain, RBD"/>
    <property type="match status" value="1"/>
</dbReference>
<dbReference type="PROSITE" id="PS50102">
    <property type="entry name" value="RRM"/>
    <property type="match status" value="1"/>
</dbReference>
<evidence type="ECO:0000256" key="1">
    <source>
        <dbReference type="ARBA" id="ARBA00004123"/>
    </source>
</evidence>
<dbReference type="Proteomes" id="UP000242877">
    <property type="component" value="Unassembled WGS sequence"/>
</dbReference>
<dbReference type="AlphaFoldDB" id="A0A167ZUB7"/>
<dbReference type="InterPro" id="IPR012677">
    <property type="entry name" value="Nucleotide-bd_a/b_plait_sf"/>
</dbReference>
<keyword evidence="4 7" id="KW-0687">Ribonucleoprotein</keyword>
<keyword evidence="2 5" id="KW-0694">RNA-binding</keyword>
<dbReference type="GO" id="GO:0003729">
    <property type="term" value="F:mRNA binding"/>
    <property type="evidence" value="ECO:0007669"/>
    <property type="project" value="TreeGrafter"/>
</dbReference>
<dbReference type="PANTHER" id="PTHR13952">
    <property type="entry name" value="U1 SMALL NUCLEAR RIBONUCLEOPROTEIN 70 KD"/>
    <property type="match status" value="1"/>
</dbReference>
<evidence type="ECO:0000256" key="4">
    <source>
        <dbReference type="ARBA" id="ARBA00023274"/>
    </source>
</evidence>
<evidence type="ECO:0000259" key="6">
    <source>
        <dbReference type="PROSITE" id="PS50102"/>
    </source>
</evidence>
<dbReference type="GO" id="GO:0030619">
    <property type="term" value="F:U1 snRNA binding"/>
    <property type="evidence" value="ECO:0007669"/>
    <property type="project" value="TreeGrafter"/>
</dbReference>
<evidence type="ECO:0000256" key="5">
    <source>
        <dbReference type="PROSITE-ProRule" id="PRU00176"/>
    </source>
</evidence>
<reference evidence="7 8" key="1">
    <citation type="journal article" date="2016" name="Genome Biol. Evol.">
        <title>Divergent and convergent evolution of fungal pathogenicity.</title>
        <authorList>
            <person name="Shang Y."/>
            <person name="Xiao G."/>
            <person name="Zheng P."/>
            <person name="Cen K."/>
            <person name="Zhan S."/>
            <person name="Wang C."/>
        </authorList>
    </citation>
    <scope>NUCLEOTIDE SEQUENCE [LARGE SCALE GENOMIC DNA]</scope>
    <source>
        <strain evidence="7 8">ARSEF 7405</strain>
    </source>
</reference>
<keyword evidence="8" id="KW-1185">Reference proteome</keyword>
<dbReference type="SMART" id="SM00360">
    <property type="entry name" value="RRM"/>
    <property type="match status" value="1"/>
</dbReference>
<evidence type="ECO:0000256" key="3">
    <source>
        <dbReference type="ARBA" id="ARBA00023242"/>
    </source>
</evidence>
<dbReference type="GO" id="GO:0005685">
    <property type="term" value="C:U1 snRNP"/>
    <property type="evidence" value="ECO:0007669"/>
    <property type="project" value="TreeGrafter"/>
</dbReference>
<proteinExistence type="predicted"/>
<evidence type="ECO:0000256" key="2">
    <source>
        <dbReference type="ARBA" id="ARBA00022884"/>
    </source>
</evidence>
<sequence>MTAKLPPNLLALFAPRPPVRYLPPTAKALDDVKPSHISGVAQYLDDLKNYDKEVPYEPTECWLQRKARLKEEKREKLRQLLEEGAVQYKPAEDPQVRGDPFRTLFVARLSYDVTEQDLEREFGRFGPIERIRIVEDTHDPKKDSKKKNRGYAFIVYEREKDMKGKDLPIPIPIPIPLHLPLPLPLSDLPLSTRSTELLPLGSHTPMPLIAH</sequence>